<dbReference type="GO" id="GO:0009653">
    <property type="term" value="P:anatomical structure morphogenesis"/>
    <property type="evidence" value="ECO:0007669"/>
    <property type="project" value="TreeGrafter"/>
</dbReference>
<dbReference type="PANTHER" id="PTHR13703">
    <property type="entry name" value="SMAD"/>
    <property type="match status" value="1"/>
</dbReference>
<protein>
    <recommendedName>
        <fullName evidence="4">MH2 domain-containing protein</fullName>
    </recommendedName>
</protein>
<keyword evidence="6" id="KW-1185">Reference proteome</keyword>
<dbReference type="PROSITE" id="PS51076">
    <property type="entry name" value="MH2"/>
    <property type="match status" value="1"/>
</dbReference>
<feature type="compositionally biased region" description="Polar residues" evidence="3">
    <location>
        <begin position="115"/>
        <end position="129"/>
    </location>
</feature>
<dbReference type="AlphaFoldDB" id="E4XWJ7"/>
<keyword evidence="2" id="KW-0804">Transcription</keyword>
<feature type="compositionally biased region" description="Low complexity" evidence="3">
    <location>
        <begin position="98"/>
        <end position="114"/>
    </location>
</feature>
<feature type="domain" description="MH2" evidence="4">
    <location>
        <begin position="137"/>
        <end position="350"/>
    </location>
</feature>
<dbReference type="GO" id="GO:0000978">
    <property type="term" value="F:RNA polymerase II cis-regulatory region sequence-specific DNA binding"/>
    <property type="evidence" value="ECO:0007669"/>
    <property type="project" value="TreeGrafter"/>
</dbReference>
<proteinExistence type="predicted"/>
<evidence type="ECO:0000256" key="1">
    <source>
        <dbReference type="ARBA" id="ARBA00023015"/>
    </source>
</evidence>
<feature type="region of interest" description="Disordered" evidence="3">
    <location>
        <begin position="93"/>
        <end position="129"/>
    </location>
</feature>
<evidence type="ECO:0000313" key="6">
    <source>
        <dbReference type="Proteomes" id="UP000001307"/>
    </source>
</evidence>
<dbReference type="EMBL" id="FN653245">
    <property type="protein sequence ID" value="CBY14052.1"/>
    <property type="molecule type" value="Genomic_DNA"/>
</dbReference>
<dbReference type="OrthoDB" id="5946219at2759"/>
<dbReference type="Proteomes" id="UP000001307">
    <property type="component" value="Unassembled WGS sequence"/>
</dbReference>
<accession>E4XWJ7</accession>
<dbReference type="GO" id="GO:0030154">
    <property type="term" value="P:cell differentiation"/>
    <property type="evidence" value="ECO:0007669"/>
    <property type="project" value="TreeGrafter"/>
</dbReference>
<dbReference type="InParanoid" id="E4XWJ7"/>
<dbReference type="InterPro" id="IPR008984">
    <property type="entry name" value="SMAD_FHA_dom_sf"/>
</dbReference>
<dbReference type="GO" id="GO:0000981">
    <property type="term" value="F:DNA-binding transcription factor activity, RNA polymerase II-specific"/>
    <property type="evidence" value="ECO:0007669"/>
    <property type="project" value="TreeGrafter"/>
</dbReference>
<dbReference type="SUPFAM" id="SSF49879">
    <property type="entry name" value="SMAD/FHA domain"/>
    <property type="match status" value="1"/>
</dbReference>
<feature type="region of interest" description="Disordered" evidence="3">
    <location>
        <begin position="306"/>
        <end position="350"/>
    </location>
</feature>
<evidence type="ECO:0000256" key="3">
    <source>
        <dbReference type="SAM" id="MobiDB-lite"/>
    </source>
</evidence>
<dbReference type="GO" id="GO:0070411">
    <property type="term" value="F:I-SMAD binding"/>
    <property type="evidence" value="ECO:0007669"/>
    <property type="project" value="TreeGrafter"/>
</dbReference>
<evidence type="ECO:0000313" key="5">
    <source>
        <dbReference type="EMBL" id="CBY14052.1"/>
    </source>
</evidence>
<dbReference type="SMART" id="SM00524">
    <property type="entry name" value="DWB"/>
    <property type="match status" value="1"/>
</dbReference>
<dbReference type="GO" id="GO:0030509">
    <property type="term" value="P:BMP signaling pathway"/>
    <property type="evidence" value="ECO:0007669"/>
    <property type="project" value="TreeGrafter"/>
</dbReference>
<dbReference type="Gene3D" id="2.60.200.10">
    <property type="match status" value="1"/>
</dbReference>
<dbReference type="InterPro" id="IPR001132">
    <property type="entry name" value="SMAD_dom_Dwarfin-type"/>
</dbReference>
<evidence type="ECO:0000256" key="2">
    <source>
        <dbReference type="ARBA" id="ARBA00023163"/>
    </source>
</evidence>
<sequence>MKDQTKISGLLRNSDPVCLHPHHFTLSKAQKCQYPTCVNSQFRQPAPVLQNPTVSTHSLDQLTSSHSSQEITFSNQFSPNSSQNVFPGQQQDVFHQNSPFSSSGSSFASSPNNGQFGQNSPIHRPPQTQISREMSAWASVLYFEYNHRLGPQFSATRSDSNRNLDVAHVDGFTAPPLQNSDEPRFSLGHISNINRKQDSELARRSIGNGISLERKKNGLYSEIWIKNNSESSIFVQSATCSLSNNLHRATVFKIPSRYEAVKIFCEQYFVNYLASQKPLGHRRVESVSALCSFRISFASNSDRLSVLDRDSSPRPVGPARQSPSRAQPERSRPLRHVISTDARFSRHSSA</sequence>
<organism evidence="5">
    <name type="scientific">Oikopleura dioica</name>
    <name type="common">Tunicate</name>
    <dbReference type="NCBI Taxonomy" id="34765"/>
    <lineage>
        <taxon>Eukaryota</taxon>
        <taxon>Metazoa</taxon>
        <taxon>Chordata</taxon>
        <taxon>Tunicata</taxon>
        <taxon>Appendicularia</taxon>
        <taxon>Copelata</taxon>
        <taxon>Oikopleuridae</taxon>
        <taxon>Oikopleura</taxon>
    </lineage>
</organism>
<dbReference type="InterPro" id="IPR013790">
    <property type="entry name" value="Dwarfin"/>
</dbReference>
<evidence type="ECO:0000259" key="4">
    <source>
        <dbReference type="PROSITE" id="PS51076"/>
    </source>
</evidence>
<gene>
    <name evidence="5" type="ORF">GSOID_T00007017001</name>
</gene>
<dbReference type="InterPro" id="IPR017855">
    <property type="entry name" value="SMAD-like_dom_sf"/>
</dbReference>
<name>E4XWJ7_OIKDI</name>
<dbReference type="GO" id="GO:0060395">
    <property type="term" value="P:SMAD protein signal transduction"/>
    <property type="evidence" value="ECO:0007669"/>
    <property type="project" value="TreeGrafter"/>
</dbReference>
<dbReference type="Pfam" id="PF03166">
    <property type="entry name" value="MH2"/>
    <property type="match status" value="1"/>
</dbReference>
<keyword evidence="1" id="KW-0805">Transcription regulation</keyword>
<dbReference type="GO" id="GO:0071144">
    <property type="term" value="C:heteromeric SMAD protein complex"/>
    <property type="evidence" value="ECO:0007669"/>
    <property type="project" value="TreeGrafter"/>
</dbReference>
<reference evidence="5" key="1">
    <citation type="journal article" date="2010" name="Science">
        <title>Plasticity of animal genome architecture unmasked by rapid evolution of a pelagic tunicate.</title>
        <authorList>
            <person name="Denoeud F."/>
            <person name="Henriet S."/>
            <person name="Mungpakdee S."/>
            <person name="Aury J.M."/>
            <person name="Da Silva C."/>
            <person name="Brinkmann H."/>
            <person name="Mikhaleva J."/>
            <person name="Olsen L.C."/>
            <person name="Jubin C."/>
            <person name="Canestro C."/>
            <person name="Bouquet J.M."/>
            <person name="Danks G."/>
            <person name="Poulain J."/>
            <person name="Campsteijn C."/>
            <person name="Adamski M."/>
            <person name="Cross I."/>
            <person name="Yadetie F."/>
            <person name="Muffato M."/>
            <person name="Louis A."/>
            <person name="Butcher S."/>
            <person name="Tsagkogeorga G."/>
            <person name="Konrad A."/>
            <person name="Singh S."/>
            <person name="Jensen M.F."/>
            <person name="Cong E.H."/>
            <person name="Eikeseth-Otteraa H."/>
            <person name="Noel B."/>
            <person name="Anthouard V."/>
            <person name="Porcel B.M."/>
            <person name="Kachouri-Lafond R."/>
            <person name="Nishino A."/>
            <person name="Ugolini M."/>
            <person name="Chourrout P."/>
            <person name="Nishida H."/>
            <person name="Aasland R."/>
            <person name="Huzurbazar S."/>
            <person name="Westhof E."/>
            <person name="Delsuc F."/>
            <person name="Lehrach H."/>
            <person name="Reinhardt R."/>
            <person name="Weissenbach J."/>
            <person name="Roy S.W."/>
            <person name="Artiguenave F."/>
            <person name="Postlethwait J.H."/>
            <person name="Manak J.R."/>
            <person name="Thompson E.M."/>
            <person name="Jaillon O."/>
            <person name="Du Pasquier L."/>
            <person name="Boudinot P."/>
            <person name="Liberles D.A."/>
            <person name="Volff J.N."/>
            <person name="Philippe H."/>
            <person name="Lenhard B."/>
            <person name="Roest Crollius H."/>
            <person name="Wincker P."/>
            <person name="Chourrout D."/>
        </authorList>
    </citation>
    <scope>NUCLEOTIDE SEQUENCE [LARGE SCALE GENOMIC DNA]</scope>
</reference>